<accession>A0A182MSZ6</accession>
<dbReference type="Proteomes" id="UP000075883">
    <property type="component" value="Unassembled WGS sequence"/>
</dbReference>
<protein>
    <submittedName>
        <fullName evidence="1">Uncharacterized protein</fullName>
    </submittedName>
</protein>
<evidence type="ECO:0000313" key="2">
    <source>
        <dbReference type="Proteomes" id="UP000075883"/>
    </source>
</evidence>
<evidence type="ECO:0000313" key="1">
    <source>
        <dbReference type="EnsemblMetazoa" id="ACUA025565-PA"/>
    </source>
</evidence>
<keyword evidence="2" id="KW-1185">Reference proteome</keyword>
<sequence length="120" mass="12783">MSRYDSWLSPRSLVVVPFGVEGEFLPEPGEILPAIASSEFSIVADITGTPNRTPADASRASGGDITMLPERDAAEELPSATLTIRAGNNTRTGSWNEPARELSDMASHTIINFPKNVGLA</sequence>
<name>A0A182MSZ6_9DIPT</name>
<reference evidence="1" key="2">
    <citation type="submission" date="2020-05" db="UniProtKB">
        <authorList>
            <consortium name="EnsemblMetazoa"/>
        </authorList>
    </citation>
    <scope>IDENTIFICATION</scope>
    <source>
        <strain evidence="1">A-37</strain>
    </source>
</reference>
<dbReference type="EMBL" id="AXCM01006207">
    <property type="status" value="NOT_ANNOTATED_CDS"/>
    <property type="molecule type" value="Genomic_DNA"/>
</dbReference>
<reference evidence="2" key="1">
    <citation type="submission" date="2013-09" db="EMBL/GenBank/DDBJ databases">
        <title>The Genome Sequence of Anopheles culicifacies species A.</title>
        <authorList>
            <consortium name="The Broad Institute Genomics Platform"/>
            <person name="Neafsey D.E."/>
            <person name="Besansky N."/>
            <person name="Howell P."/>
            <person name="Walton C."/>
            <person name="Young S.K."/>
            <person name="Zeng Q."/>
            <person name="Gargeya S."/>
            <person name="Fitzgerald M."/>
            <person name="Haas B."/>
            <person name="Abouelleil A."/>
            <person name="Allen A.W."/>
            <person name="Alvarado L."/>
            <person name="Arachchi H.M."/>
            <person name="Berlin A.M."/>
            <person name="Chapman S.B."/>
            <person name="Gainer-Dewar J."/>
            <person name="Goldberg J."/>
            <person name="Griggs A."/>
            <person name="Gujja S."/>
            <person name="Hansen M."/>
            <person name="Howarth C."/>
            <person name="Imamovic A."/>
            <person name="Ireland A."/>
            <person name="Larimer J."/>
            <person name="McCowan C."/>
            <person name="Murphy C."/>
            <person name="Pearson M."/>
            <person name="Poon T.W."/>
            <person name="Priest M."/>
            <person name="Roberts A."/>
            <person name="Saif S."/>
            <person name="Shea T."/>
            <person name="Sisk P."/>
            <person name="Sykes S."/>
            <person name="Wortman J."/>
            <person name="Nusbaum C."/>
            <person name="Birren B."/>
        </authorList>
    </citation>
    <scope>NUCLEOTIDE SEQUENCE [LARGE SCALE GENOMIC DNA]</scope>
    <source>
        <strain evidence="2">A-37</strain>
    </source>
</reference>
<dbReference type="AlphaFoldDB" id="A0A182MSZ6"/>
<organism evidence="1 2">
    <name type="scientific">Anopheles culicifacies</name>
    <dbReference type="NCBI Taxonomy" id="139723"/>
    <lineage>
        <taxon>Eukaryota</taxon>
        <taxon>Metazoa</taxon>
        <taxon>Ecdysozoa</taxon>
        <taxon>Arthropoda</taxon>
        <taxon>Hexapoda</taxon>
        <taxon>Insecta</taxon>
        <taxon>Pterygota</taxon>
        <taxon>Neoptera</taxon>
        <taxon>Endopterygota</taxon>
        <taxon>Diptera</taxon>
        <taxon>Nematocera</taxon>
        <taxon>Culicoidea</taxon>
        <taxon>Culicidae</taxon>
        <taxon>Anophelinae</taxon>
        <taxon>Anopheles</taxon>
        <taxon>culicifacies species complex</taxon>
    </lineage>
</organism>
<dbReference type="VEuPathDB" id="VectorBase:ACUA025565"/>
<dbReference type="EnsemblMetazoa" id="ACUA025565-RA">
    <property type="protein sequence ID" value="ACUA025565-PA"/>
    <property type="gene ID" value="ACUA025565"/>
</dbReference>
<proteinExistence type="predicted"/>